<organism evidence="1 2">
    <name type="scientific">Actinoplanes xinjiangensis</name>
    <dbReference type="NCBI Taxonomy" id="512350"/>
    <lineage>
        <taxon>Bacteria</taxon>
        <taxon>Bacillati</taxon>
        <taxon>Actinomycetota</taxon>
        <taxon>Actinomycetes</taxon>
        <taxon>Micromonosporales</taxon>
        <taxon>Micromonosporaceae</taxon>
        <taxon>Actinoplanes</taxon>
    </lineage>
</organism>
<keyword evidence="2" id="KW-1185">Reference proteome</keyword>
<name>A0A316FFC8_9ACTN</name>
<protein>
    <submittedName>
        <fullName evidence="1">Uncharacterized protein</fullName>
    </submittedName>
</protein>
<dbReference type="OrthoDB" id="3298222at2"/>
<evidence type="ECO:0000313" key="1">
    <source>
        <dbReference type="EMBL" id="PWK46490.1"/>
    </source>
</evidence>
<comment type="caution">
    <text evidence="1">The sequence shown here is derived from an EMBL/GenBank/DDBJ whole genome shotgun (WGS) entry which is preliminary data.</text>
</comment>
<dbReference type="AlphaFoldDB" id="A0A316FFC8"/>
<reference evidence="1 2" key="1">
    <citation type="submission" date="2018-05" db="EMBL/GenBank/DDBJ databases">
        <title>Genomic Encyclopedia of Archaeal and Bacterial Type Strains, Phase II (KMG-II): from individual species to whole genera.</title>
        <authorList>
            <person name="Goeker M."/>
        </authorList>
    </citation>
    <scope>NUCLEOTIDE SEQUENCE [LARGE SCALE GENOMIC DNA]</scope>
    <source>
        <strain evidence="1 2">DSM 45184</strain>
    </source>
</reference>
<dbReference type="Proteomes" id="UP000245697">
    <property type="component" value="Unassembled WGS sequence"/>
</dbReference>
<gene>
    <name evidence="1" type="ORF">BC793_10955</name>
</gene>
<evidence type="ECO:0000313" key="2">
    <source>
        <dbReference type="Proteomes" id="UP000245697"/>
    </source>
</evidence>
<proteinExistence type="predicted"/>
<dbReference type="EMBL" id="QGGR01000009">
    <property type="protein sequence ID" value="PWK46490.1"/>
    <property type="molecule type" value="Genomic_DNA"/>
</dbReference>
<dbReference type="RefSeq" id="WP_109594806.1">
    <property type="nucleotide sequence ID" value="NZ_BONA01000052.1"/>
</dbReference>
<sequence>MLSPAVCGAEPAGERLGLYFPSPGMRWDQETDGPYPESPPVPDPFAEWNAPDICRPWLLTWLLEPEPAVAPSRSRSNRPHGGHV</sequence>
<accession>A0A316FFC8</accession>